<dbReference type="Pfam" id="PF00583">
    <property type="entry name" value="Acetyltransf_1"/>
    <property type="match status" value="1"/>
</dbReference>
<gene>
    <name evidence="2" type="ORF">UFOPK3495_00360</name>
    <name evidence="3" type="ORF">UFOPK4237_00968</name>
</gene>
<dbReference type="AlphaFoldDB" id="A0A6J7SER3"/>
<dbReference type="PROSITE" id="PS51186">
    <property type="entry name" value="GNAT"/>
    <property type="match status" value="1"/>
</dbReference>
<sequence length="277" mass="30561">MGNVRPVFPEHLESLLRLFARDPVAHCFVESRVQVGGVDPWKLGGEILGYFRDDELISALYSGANLIPIETTPQARAAYADYFRPRLRRSSSMLGKADEVLDLWRLLEPVWGPARAIRDEQPLMAITHDSETSADSLVRSIRIEELDAYLPASIDMFTEEIGVSPVSGGNSIAYRSRVSELIRAGRAFGRVRDGEVEFKAEIGSVSPFVCQVQGVWVARHLRGQGISIPGMAAVVQLARAKFTPTVSLYVNSFNTPARKAYLSVGFQEVGSFATVLF</sequence>
<dbReference type="InterPro" id="IPR016181">
    <property type="entry name" value="Acyl_CoA_acyltransferase"/>
</dbReference>
<protein>
    <submittedName>
        <fullName evidence="3">Unannotated protein</fullName>
    </submittedName>
</protein>
<proteinExistence type="predicted"/>
<evidence type="ECO:0000259" key="1">
    <source>
        <dbReference type="PROSITE" id="PS51186"/>
    </source>
</evidence>
<dbReference type="EMBL" id="CAFBPZ010000060">
    <property type="protein sequence ID" value="CAB5039312.1"/>
    <property type="molecule type" value="Genomic_DNA"/>
</dbReference>
<dbReference type="PIRSF" id="PIRSF021603">
    <property type="entry name" value="UCP21603_acetyltransf"/>
    <property type="match status" value="1"/>
</dbReference>
<dbReference type="Pfam" id="PF13312">
    <property type="entry name" value="DUF4081"/>
    <property type="match status" value="1"/>
</dbReference>
<dbReference type="EMBL" id="CAFBMC010000011">
    <property type="protein sequence ID" value="CAB4890959.1"/>
    <property type="molecule type" value="Genomic_DNA"/>
</dbReference>
<dbReference type="InterPro" id="IPR025289">
    <property type="entry name" value="DUF4081"/>
</dbReference>
<dbReference type="GO" id="GO:0016747">
    <property type="term" value="F:acyltransferase activity, transferring groups other than amino-acyl groups"/>
    <property type="evidence" value="ECO:0007669"/>
    <property type="project" value="InterPro"/>
</dbReference>
<dbReference type="PANTHER" id="PTHR43072:SF54">
    <property type="entry name" value="GCN5-RELATED N-ACETYLTRANSFERASE"/>
    <property type="match status" value="1"/>
</dbReference>
<feature type="domain" description="N-acetyltransferase" evidence="1">
    <location>
        <begin position="136"/>
        <end position="277"/>
    </location>
</feature>
<dbReference type="Gene3D" id="3.40.630.30">
    <property type="match status" value="1"/>
</dbReference>
<name>A0A6J7SER3_9ZZZZ</name>
<dbReference type="InterPro" id="IPR000182">
    <property type="entry name" value="GNAT_dom"/>
</dbReference>
<accession>A0A6J7SER3</accession>
<dbReference type="PANTHER" id="PTHR43072">
    <property type="entry name" value="N-ACETYLTRANSFERASE"/>
    <property type="match status" value="1"/>
</dbReference>
<evidence type="ECO:0000313" key="3">
    <source>
        <dbReference type="EMBL" id="CAB5039312.1"/>
    </source>
</evidence>
<reference evidence="3" key="1">
    <citation type="submission" date="2020-05" db="EMBL/GenBank/DDBJ databases">
        <authorList>
            <person name="Chiriac C."/>
            <person name="Salcher M."/>
            <person name="Ghai R."/>
            <person name="Kavagutti S V."/>
        </authorList>
    </citation>
    <scope>NUCLEOTIDE SEQUENCE</scope>
</reference>
<dbReference type="SUPFAM" id="SSF55729">
    <property type="entry name" value="Acyl-CoA N-acyltransferases (Nat)"/>
    <property type="match status" value="1"/>
</dbReference>
<organism evidence="3">
    <name type="scientific">freshwater metagenome</name>
    <dbReference type="NCBI Taxonomy" id="449393"/>
    <lineage>
        <taxon>unclassified sequences</taxon>
        <taxon>metagenomes</taxon>
        <taxon>ecological metagenomes</taxon>
    </lineage>
</organism>
<evidence type="ECO:0000313" key="2">
    <source>
        <dbReference type="EMBL" id="CAB4890959.1"/>
    </source>
</evidence>
<dbReference type="InterPro" id="IPR016794">
    <property type="entry name" value="UCP21603_acetyltransf"/>
</dbReference>